<accession>A0ABN0TJM1</accession>
<dbReference type="Proteomes" id="UP001501176">
    <property type="component" value="Unassembled WGS sequence"/>
</dbReference>
<keyword evidence="3" id="KW-0808">Transferase</keyword>
<keyword evidence="4" id="KW-0012">Acyltransferase</keyword>
<evidence type="ECO:0000313" key="7">
    <source>
        <dbReference type="Proteomes" id="UP001501176"/>
    </source>
</evidence>
<evidence type="ECO:0000313" key="6">
    <source>
        <dbReference type="EMBL" id="GAA0223338.1"/>
    </source>
</evidence>
<dbReference type="InterPro" id="IPR029058">
    <property type="entry name" value="AB_hydrolase_fold"/>
</dbReference>
<dbReference type="Gene3D" id="3.40.50.1820">
    <property type="entry name" value="alpha/beta hydrolase"/>
    <property type="match status" value="1"/>
</dbReference>
<evidence type="ECO:0000259" key="5">
    <source>
        <dbReference type="Pfam" id="PF07167"/>
    </source>
</evidence>
<feature type="domain" description="Poly-beta-hydroxybutyrate polymerase N-terminal" evidence="5">
    <location>
        <begin position="48"/>
        <end position="213"/>
    </location>
</feature>
<reference evidence="6 7" key="1">
    <citation type="journal article" date="2019" name="Int. J. Syst. Evol. Microbiol.">
        <title>The Global Catalogue of Microorganisms (GCM) 10K type strain sequencing project: providing services to taxonomists for standard genome sequencing and annotation.</title>
        <authorList>
            <consortium name="The Broad Institute Genomics Platform"/>
            <consortium name="The Broad Institute Genome Sequencing Center for Infectious Disease"/>
            <person name="Wu L."/>
            <person name="Ma J."/>
        </authorList>
    </citation>
    <scope>NUCLEOTIDE SEQUENCE [LARGE SCALE GENOMIC DNA]</scope>
    <source>
        <strain evidence="6 7">JCM 16240</strain>
    </source>
</reference>
<name>A0ABN0TJM1_9BURK</name>
<comment type="subcellular location">
    <subcellularLocation>
        <location evidence="1">Cytoplasm</location>
    </subcellularLocation>
</comment>
<dbReference type="SUPFAM" id="SSF53474">
    <property type="entry name" value="alpha/beta-Hydrolases"/>
    <property type="match status" value="1"/>
</dbReference>
<protein>
    <submittedName>
        <fullName evidence="6">Class I poly(R)-hydroxyalkanoic acid synthase</fullName>
    </submittedName>
</protein>
<keyword evidence="7" id="KW-1185">Reference proteome</keyword>
<dbReference type="NCBIfam" id="TIGR01838">
    <property type="entry name" value="PHA_synth_I"/>
    <property type="match status" value="1"/>
</dbReference>
<evidence type="ECO:0000256" key="4">
    <source>
        <dbReference type="ARBA" id="ARBA00023315"/>
    </source>
</evidence>
<proteinExistence type="predicted"/>
<dbReference type="InterPro" id="IPR051321">
    <property type="entry name" value="PHA/PHB_synthase"/>
</dbReference>
<organism evidence="6 7">
    <name type="scientific">Castellaniella daejeonensis</name>
    <dbReference type="NCBI Taxonomy" id="659013"/>
    <lineage>
        <taxon>Bacteria</taxon>
        <taxon>Pseudomonadati</taxon>
        <taxon>Pseudomonadota</taxon>
        <taxon>Betaproteobacteria</taxon>
        <taxon>Burkholderiales</taxon>
        <taxon>Alcaligenaceae</taxon>
        <taxon>Castellaniella</taxon>
    </lineage>
</organism>
<dbReference type="InterPro" id="IPR010941">
    <property type="entry name" value="PhaC_N"/>
</dbReference>
<keyword evidence="2" id="KW-0963">Cytoplasm</keyword>
<sequence length="540" mass="60120">MTDRNSSQRWAPPGVAPARLATIQSDFIQAWQSLLQQSRQGTLTPPADRRFSSEAWAGNPQALFAAHAYLIVADAMQRLAQAADLENAARERLCFSVMQWVEAAAPSNFLASNPDALKALVDSGGESLHKGLANLLRDLMRGRITQTDESAFVPGENLAITPGSVIYENALMQLIQYRPQTAKVRRLPLLMVPPCINKYYILDLQPANSLVRHAVQAGFEVFMVSWRNPLPQDQDGVEGKTWDDYVEDGVLRAIGVVREVTRQPRINALGFCVGGTLLASALAVARARHEDPVAALTLLTTFLDFSETGMLDVFVDEQHARAREQLLGAGGLMTARELSTTFSFLRPSELVWNYVGSNYLMGESPRPFDLLAWNADGTNLPGPFFTWYFRNTYLENRLQTGQLRICGVPADLRALDMPAYLYASREDHIVPWASAYASTRLLRGPLRFVLGESGHIAGVVNPPERGRRGYWSWNRGGELPGDPDTWLDQAEHARGSWWPDWLDWLAGHSGEWRPARRSPGNRKYPSIEPAPGRYVKVKAV</sequence>
<dbReference type="InterPro" id="IPR010963">
    <property type="entry name" value="PHA_synth_I"/>
</dbReference>
<evidence type="ECO:0000256" key="1">
    <source>
        <dbReference type="ARBA" id="ARBA00004496"/>
    </source>
</evidence>
<dbReference type="RefSeq" id="WP_343820378.1">
    <property type="nucleotide sequence ID" value="NZ_BAAAFN010000008.1"/>
</dbReference>
<dbReference type="PANTHER" id="PTHR36837">
    <property type="entry name" value="POLY(3-HYDROXYALKANOATE) POLYMERASE SUBUNIT PHAC"/>
    <property type="match status" value="1"/>
</dbReference>
<comment type="caution">
    <text evidence="6">The sequence shown here is derived from an EMBL/GenBank/DDBJ whole genome shotgun (WGS) entry which is preliminary data.</text>
</comment>
<gene>
    <name evidence="6" type="primary">phaC</name>
    <name evidence="6" type="ORF">GCM10009125_10470</name>
</gene>
<dbReference type="PANTHER" id="PTHR36837:SF5">
    <property type="entry name" value="POLY-3-HYDROXYBUTYRATE SYNTHASE"/>
    <property type="match status" value="1"/>
</dbReference>
<dbReference type="Pfam" id="PF07167">
    <property type="entry name" value="PhaC_N"/>
    <property type="match status" value="1"/>
</dbReference>
<dbReference type="EMBL" id="BAAAFN010000008">
    <property type="protein sequence ID" value="GAA0223338.1"/>
    <property type="molecule type" value="Genomic_DNA"/>
</dbReference>
<evidence type="ECO:0000256" key="2">
    <source>
        <dbReference type="ARBA" id="ARBA00022490"/>
    </source>
</evidence>
<evidence type="ECO:0000256" key="3">
    <source>
        <dbReference type="ARBA" id="ARBA00022679"/>
    </source>
</evidence>